<organism evidence="1 2">
    <name type="scientific">Dactylosporangium matsuzakiense</name>
    <dbReference type="NCBI Taxonomy" id="53360"/>
    <lineage>
        <taxon>Bacteria</taxon>
        <taxon>Bacillati</taxon>
        <taxon>Actinomycetota</taxon>
        <taxon>Actinomycetes</taxon>
        <taxon>Micromonosporales</taxon>
        <taxon>Micromonosporaceae</taxon>
        <taxon>Dactylosporangium</taxon>
    </lineage>
</organism>
<name>A0A9W6KVM7_9ACTN</name>
<reference evidence="1" key="1">
    <citation type="journal article" date="2014" name="Int. J. Syst. Evol. Microbiol.">
        <title>Complete genome sequence of Corynebacterium casei LMG S-19264T (=DSM 44701T), isolated from a smear-ripened cheese.</title>
        <authorList>
            <consortium name="US DOE Joint Genome Institute (JGI-PGF)"/>
            <person name="Walter F."/>
            <person name="Albersmeier A."/>
            <person name="Kalinowski J."/>
            <person name="Ruckert C."/>
        </authorList>
    </citation>
    <scope>NUCLEOTIDE SEQUENCE</scope>
    <source>
        <strain evidence="1">VKM Ac-1321</strain>
    </source>
</reference>
<reference evidence="1" key="2">
    <citation type="submission" date="2023-01" db="EMBL/GenBank/DDBJ databases">
        <authorList>
            <person name="Sun Q."/>
            <person name="Evtushenko L."/>
        </authorList>
    </citation>
    <scope>NUCLEOTIDE SEQUENCE</scope>
    <source>
        <strain evidence="1">VKM Ac-1321</strain>
    </source>
</reference>
<protein>
    <submittedName>
        <fullName evidence="1">Uncharacterized protein</fullName>
    </submittedName>
</protein>
<proteinExistence type="predicted"/>
<evidence type="ECO:0000313" key="1">
    <source>
        <dbReference type="EMBL" id="GLL07534.1"/>
    </source>
</evidence>
<dbReference type="AlphaFoldDB" id="A0A9W6KVM7"/>
<evidence type="ECO:0000313" key="2">
    <source>
        <dbReference type="Proteomes" id="UP001143480"/>
    </source>
</evidence>
<keyword evidence="2" id="KW-1185">Reference proteome</keyword>
<dbReference type="Proteomes" id="UP001143480">
    <property type="component" value="Unassembled WGS sequence"/>
</dbReference>
<comment type="caution">
    <text evidence="1">The sequence shown here is derived from an EMBL/GenBank/DDBJ whole genome shotgun (WGS) entry which is preliminary data.</text>
</comment>
<dbReference type="EMBL" id="BSFP01000100">
    <property type="protein sequence ID" value="GLL07534.1"/>
    <property type="molecule type" value="Genomic_DNA"/>
</dbReference>
<accession>A0A9W6KVM7</accession>
<gene>
    <name evidence="1" type="ORF">GCM10017581_092880</name>
</gene>
<sequence length="192" mass="21131">MPLTDADVTAELAPAGLRFVERDRAAVRLPPQAANLAASCRYEDGRIDAPPHEVVNLDDPNMTHKINAGWSRLAAESGLWNEGREFLLEVDYSDTSHEPDLAWVCVQLLHEWDVAGSGAAALATHVPEFTALSIDERVLMRTTLWGNGTVSSLVIPSPATVSIIRNYADTMTRSSYYPPNIQQAARTWLYQA</sequence>